<evidence type="ECO:0000313" key="1">
    <source>
        <dbReference type="EMBL" id="KAK7410343.1"/>
    </source>
</evidence>
<dbReference type="EMBL" id="JAYMYS010000001">
    <property type="protein sequence ID" value="KAK7410343.1"/>
    <property type="molecule type" value="Genomic_DNA"/>
</dbReference>
<protein>
    <submittedName>
        <fullName evidence="1">Uncharacterized protein</fullName>
    </submittedName>
</protein>
<sequence length="128" mass="14458">MLEINHDQCKDFEEFQKEKLMAKCNVGSQCHIKGIMKRNTSEKKPIKKPLLILSTLNQPQTKEFARSISNRYAEPKLSTTILMLLTTYVKAQLLFGIASCSLSMVAVIVQHNFCLITLVGETESLLVL</sequence>
<name>A0AAN9XUG4_PSOTE</name>
<proteinExistence type="predicted"/>
<organism evidence="1 2">
    <name type="scientific">Psophocarpus tetragonolobus</name>
    <name type="common">Winged bean</name>
    <name type="synonym">Dolichos tetragonolobus</name>
    <dbReference type="NCBI Taxonomy" id="3891"/>
    <lineage>
        <taxon>Eukaryota</taxon>
        <taxon>Viridiplantae</taxon>
        <taxon>Streptophyta</taxon>
        <taxon>Embryophyta</taxon>
        <taxon>Tracheophyta</taxon>
        <taxon>Spermatophyta</taxon>
        <taxon>Magnoliopsida</taxon>
        <taxon>eudicotyledons</taxon>
        <taxon>Gunneridae</taxon>
        <taxon>Pentapetalae</taxon>
        <taxon>rosids</taxon>
        <taxon>fabids</taxon>
        <taxon>Fabales</taxon>
        <taxon>Fabaceae</taxon>
        <taxon>Papilionoideae</taxon>
        <taxon>50 kb inversion clade</taxon>
        <taxon>NPAAA clade</taxon>
        <taxon>indigoferoid/millettioid clade</taxon>
        <taxon>Phaseoleae</taxon>
        <taxon>Psophocarpus</taxon>
    </lineage>
</organism>
<dbReference type="Proteomes" id="UP001386955">
    <property type="component" value="Unassembled WGS sequence"/>
</dbReference>
<comment type="caution">
    <text evidence="1">The sequence shown here is derived from an EMBL/GenBank/DDBJ whole genome shotgun (WGS) entry which is preliminary data.</text>
</comment>
<dbReference type="AlphaFoldDB" id="A0AAN9XUG4"/>
<reference evidence="1 2" key="1">
    <citation type="submission" date="2024-01" db="EMBL/GenBank/DDBJ databases">
        <title>The genomes of 5 underutilized Papilionoideae crops provide insights into root nodulation and disease resistanc.</title>
        <authorList>
            <person name="Jiang F."/>
        </authorList>
    </citation>
    <scope>NUCLEOTIDE SEQUENCE [LARGE SCALE GENOMIC DNA]</scope>
    <source>
        <strain evidence="1">DUOXIRENSHENG_FW03</strain>
        <tissue evidence="1">Leaves</tissue>
    </source>
</reference>
<keyword evidence="2" id="KW-1185">Reference proteome</keyword>
<evidence type="ECO:0000313" key="2">
    <source>
        <dbReference type="Proteomes" id="UP001386955"/>
    </source>
</evidence>
<accession>A0AAN9XUG4</accession>
<gene>
    <name evidence="1" type="ORF">VNO78_01056</name>
</gene>